<protein>
    <recommendedName>
        <fullName evidence="3">Por secretion system C-terminal sorting domain-containing protein</fullName>
    </recommendedName>
</protein>
<evidence type="ECO:0000313" key="1">
    <source>
        <dbReference type="EMBL" id="CAG5071510.1"/>
    </source>
</evidence>
<proteinExistence type="predicted"/>
<evidence type="ECO:0008006" key="3">
    <source>
        <dbReference type="Google" id="ProtNLM"/>
    </source>
</evidence>
<sequence>MESLMRILGIGFLLVFFSFKCIAQPFQVKWTMDYTQAGVSSDANFTPTNAVLAGGANDFTLPTVYSQGGSIGAGYIIRPWSLASSKSRYMEFTFTANSFKYNISSISFRLRRSPSGPDIIRLRTSMDGFSTDINSANITNFNVFNSYSIPVHFANLSENTFSIRIYAHNAPSIHGVLWFDEITINGIVLPIVLPLELTYFKGEASERAVNLSWETAWEKNTDEFRVERSSDLVNFEQIGSVNAAGENSSRKGYHFTDNLPLSGAGYYRLRLMDQDQSYSFSETIDISTPETTDAMQVEPNPASPEKIIISGKNINPELLSLNSSTGNAINFKWVKNGANSVILLPIHALQPGIYILTSRRNIGKEHVKILVR</sequence>
<keyword evidence="2" id="KW-1185">Reference proteome</keyword>
<dbReference type="EMBL" id="CAJRAU010000005">
    <property type="protein sequence ID" value="CAG5071510.1"/>
    <property type="molecule type" value="Genomic_DNA"/>
</dbReference>
<evidence type="ECO:0000313" key="2">
    <source>
        <dbReference type="Proteomes" id="UP000679725"/>
    </source>
</evidence>
<name>A0ABM8UT74_9BACT</name>
<reference evidence="1 2" key="1">
    <citation type="submission" date="2021-04" db="EMBL/GenBank/DDBJ databases">
        <authorList>
            <person name="Rodrigo-Torres L."/>
            <person name="Arahal R. D."/>
            <person name="Lucena T."/>
        </authorList>
    </citation>
    <scope>NUCLEOTIDE SEQUENCE [LARGE SCALE GENOMIC DNA]</scope>
    <source>
        <strain evidence="1 2">CECT 9623</strain>
    </source>
</reference>
<dbReference type="Gene3D" id="2.60.40.10">
    <property type="entry name" value="Immunoglobulins"/>
    <property type="match status" value="1"/>
</dbReference>
<gene>
    <name evidence="1" type="ORF">DYBT9623_03510</name>
</gene>
<dbReference type="RefSeq" id="WP_215234834.1">
    <property type="nucleotide sequence ID" value="NZ_CAJRAU010000005.1"/>
</dbReference>
<accession>A0ABM8UT74</accession>
<dbReference type="Proteomes" id="UP000679725">
    <property type="component" value="Unassembled WGS sequence"/>
</dbReference>
<dbReference type="InterPro" id="IPR013783">
    <property type="entry name" value="Ig-like_fold"/>
</dbReference>
<organism evidence="1 2">
    <name type="scientific">Dyadobacter linearis</name>
    <dbReference type="NCBI Taxonomy" id="2823330"/>
    <lineage>
        <taxon>Bacteria</taxon>
        <taxon>Pseudomonadati</taxon>
        <taxon>Bacteroidota</taxon>
        <taxon>Cytophagia</taxon>
        <taxon>Cytophagales</taxon>
        <taxon>Spirosomataceae</taxon>
        <taxon>Dyadobacter</taxon>
    </lineage>
</organism>
<comment type="caution">
    <text evidence="1">The sequence shown here is derived from an EMBL/GenBank/DDBJ whole genome shotgun (WGS) entry which is preliminary data.</text>
</comment>